<feature type="compositionally biased region" description="Polar residues" evidence="6">
    <location>
        <begin position="127"/>
        <end position="148"/>
    </location>
</feature>
<feature type="repeat" description="TPR" evidence="5">
    <location>
        <begin position="248"/>
        <end position="281"/>
    </location>
</feature>
<feature type="region of interest" description="Disordered" evidence="6">
    <location>
        <begin position="105"/>
        <end position="161"/>
    </location>
</feature>
<evidence type="ECO:0000259" key="7">
    <source>
        <dbReference type="Pfam" id="PF13877"/>
    </source>
</evidence>
<keyword evidence="4 5" id="KW-0802">TPR repeat</keyword>
<dbReference type="InterPro" id="IPR051982">
    <property type="entry name" value="CiliaryAsmbly_MitoImport"/>
</dbReference>
<dbReference type="PANTHER" id="PTHR45984">
    <property type="entry name" value="RNA (RNA) POLYMERASE II ASSOCIATED PROTEIN HOMOLOG"/>
    <property type="match status" value="1"/>
</dbReference>
<proteinExistence type="predicted"/>
<comment type="subcellular location">
    <subcellularLocation>
        <location evidence="1">Cytoplasm</location>
    </subcellularLocation>
</comment>
<keyword evidence="9" id="KW-1185">Reference proteome</keyword>
<dbReference type="SMART" id="SM00028">
    <property type="entry name" value="TPR"/>
    <property type="match status" value="9"/>
</dbReference>
<feature type="compositionally biased region" description="Pro residues" evidence="6">
    <location>
        <begin position="469"/>
        <end position="481"/>
    </location>
</feature>
<dbReference type="GO" id="GO:0005829">
    <property type="term" value="C:cytosol"/>
    <property type="evidence" value="ECO:0007669"/>
    <property type="project" value="TreeGrafter"/>
</dbReference>
<dbReference type="InterPro" id="IPR019734">
    <property type="entry name" value="TPR_rpt"/>
</dbReference>
<keyword evidence="3" id="KW-0677">Repeat</keyword>
<feature type="domain" description="RNA-polymerase II-associated protein 3-like C-terminal" evidence="7">
    <location>
        <begin position="944"/>
        <end position="1035"/>
    </location>
</feature>
<name>A0A8J9Z5F3_BRALA</name>
<dbReference type="GO" id="GO:0005739">
    <property type="term" value="C:mitochondrion"/>
    <property type="evidence" value="ECO:0007669"/>
    <property type="project" value="TreeGrafter"/>
</dbReference>
<dbReference type="InterPro" id="IPR011990">
    <property type="entry name" value="TPR-like_helical_dom_sf"/>
</dbReference>
<evidence type="ECO:0000313" key="8">
    <source>
        <dbReference type="EMBL" id="CAH1248069.1"/>
    </source>
</evidence>
<feature type="compositionally biased region" description="Low complexity" evidence="6">
    <location>
        <begin position="410"/>
        <end position="428"/>
    </location>
</feature>
<evidence type="ECO:0000256" key="1">
    <source>
        <dbReference type="ARBA" id="ARBA00004496"/>
    </source>
</evidence>
<organism evidence="8 9">
    <name type="scientific">Branchiostoma lanceolatum</name>
    <name type="common">Common lancelet</name>
    <name type="synonym">Amphioxus lanceolatum</name>
    <dbReference type="NCBI Taxonomy" id="7740"/>
    <lineage>
        <taxon>Eukaryota</taxon>
        <taxon>Metazoa</taxon>
        <taxon>Chordata</taxon>
        <taxon>Cephalochordata</taxon>
        <taxon>Leptocardii</taxon>
        <taxon>Amphioxiformes</taxon>
        <taxon>Branchiostomatidae</taxon>
        <taxon>Branchiostoma</taxon>
    </lineage>
</organism>
<dbReference type="GO" id="GO:0031072">
    <property type="term" value="F:heat shock protein binding"/>
    <property type="evidence" value="ECO:0007669"/>
    <property type="project" value="TreeGrafter"/>
</dbReference>
<feature type="compositionally biased region" description="Polar residues" evidence="6">
    <location>
        <begin position="623"/>
        <end position="636"/>
    </location>
</feature>
<reference evidence="8" key="1">
    <citation type="submission" date="2022-01" db="EMBL/GenBank/DDBJ databases">
        <authorList>
            <person name="Braso-Vives M."/>
        </authorList>
    </citation>
    <scope>NUCLEOTIDE SEQUENCE</scope>
</reference>
<dbReference type="Pfam" id="PF13431">
    <property type="entry name" value="TPR_17"/>
    <property type="match status" value="1"/>
</dbReference>
<dbReference type="PROSITE" id="PS50005">
    <property type="entry name" value="TPR"/>
    <property type="match status" value="3"/>
</dbReference>
<dbReference type="Gene3D" id="1.25.40.10">
    <property type="entry name" value="Tetratricopeptide repeat domain"/>
    <property type="match status" value="3"/>
</dbReference>
<feature type="compositionally biased region" description="Basic and acidic residues" evidence="6">
    <location>
        <begin position="209"/>
        <end position="222"/>
    </location>
</feature>
<evidence type="ECO:0000256" key="2">
    <source>
        <dbReference type="ARBA" id="ARBA00022490"/>
    </source>
</evidence>
<evidence type="ECO:0000256" key="5">
    <source>
        <dbReference type="PROSITE-ProRule" id="PRU00339"/>
    </source>
</evidence>
<feature type="region of interest" description="Disordered" evidence="6">
    <location>
        <begin position="321"/>
        <end position="486"/>
    </location>
</feature>
<feature type="compositionally biased region" description="Polar residues" evidence="6">
    <location>
        <begin position="186"/>
        <end position="205"/>
    </location>
</feature>
<dbReference type="InterPro" id="IPR013105">
    <property type="entry name" value="TPR_2"/>
</dbReference>
<dbReference type="EMBL" id="OV696701">
    <property type="protein sequence ID" value="CAH1248069.1"/>
    <property type="molecule type" value="Genomic_DNA"/>
</dbReference>
<feature type="compositionally biased region" description="Acidic residues" evidence="6">
    <location>
        <begin position="894"/>
        <end position="906"/>
    </location>
</feature>
<evidence type="ECO:0000313" key="9">
    <source>
        <dbReference type="Proteomes" id="UP000838412"/>
    </source>
</evidence>
<dbReference type="OrthoDB" id="2942533at2759"/>
<feature type="compositionally biased region" description="Basic and acidic residues" evidence="6">
    <location>
        <begin position="678"/>
        <end position="737"/>
    </location>
</feature>
<dbReference type="GO" id="GO:0006626">
    <property type="term" value="P:protein targeting to mitochondrion"/>
    <property type="evidence" value="ECO:0007669"/>
    <property type="project" value="TreeGrafter"/>
</dbReference>
<dbReference type="Pfam" id="PF13877">
    <property type="entry name" value="RPAP3_C"/>
    <property type="match status" value="1"/>
</dbReference>
<feature type="compositionally biased region" description="Basic and acidic residues" evidence="6">
    <location>
        <begin position="435"/>
        <end position="457"/>
    </location>
</feature>
<feature type="repeat" description="TPR" evidence="5">
    <location>
        <begin position="815"/>
        <end position="848"/>
    </location>
</feature>
<feature type="compositionally biased region" description="Basic and acidic residues" evidence="6">
    <location>
        <begin position="173"/>
        <end position="185"/>
    </location>
</feature>
<feature type="compositionally biased region" description="Basic and acidic residues" evidence="6">
    <location>
        <begin position="321"/>
        <end position="344"/>
    </location>
</feature>
<keyword evidence="2" id="KW-0963">Cytoplasm</keyword>
<feature type="repeat" description="TPR" evidence="5">
    <location>
        <begin position="560"/>
        <end position="593"/>
    </location>
</feature>
<dbReference type="Pfam" id="PF07719">
    <property type="entry name" value="TPR_2"/>
    <property type="match status" value="1"/>
</dbReference>
<gene>
    <name evidence="8" type="primary">SPAG1</name>
    <name evidence="8" type="ORF">BLAG_LOCUS9533</name>
</gene>
<accession>A0A8J9Z5F3</accession>
<evidence type="ECO:0000256" key="6">
    <source>
        <dbReference type="SAM" id="MobiDB-lite"/>
    </source>
</evidence>
<evidence type="ECO:0000256" key="3">
    <source>
        <dbReference type="ARBA" id="ARBA00022737"/>
    </source>
</evidence>
<dbReference type="Proteomes" id="UP000838412">
    <property type="component" value="Chromosome 16"/>
</dbReference>
<feature type="compositionally biased region" description="Basic and acidic residues" evidence="6">
    <location>
        <begin position="105"/>
        <end position="120"/>
    </location>
</feature>
<feature type="region of interest" description="Disordered" evidence="6">
    <location>
        <begin position="619"/>
        <end position="749"/>
    </location>
</feature>
<dbReference type="SUPFAM" id="SSF48452">
    <property type="entry name" value="TPR-like"/>
    <property type="match status" value="3"/>
</dbReference>
<feature type="region of interest" description="Disordered" evidence="6">
    <location>
        <begin position="869"/>
        <end position="938"/>
    </location>
</feature>
<feature type="compositionally biased region" description="Acidic residues" evidence="6">
    <location>
        <begin position="366"/>
        <end position="397"/>
    </location>
</feature>
<feature type="compositionally biased region" description="Basic and acidic residues" evidence="6">
    <location>
        <begin position="869"/>
        <end position="886"/>
    </location>
</feature>
<dbReference type="AlphaFoldDB" id="A0A8J9Z5F3"/>
<protein>
    <submittedName>
        <fullName evidence="8">SPAG1 protein</fullName>
    </submittedName>
</protein>
<sequence length="1067" mass="120243">MSSVGFGQTTKRYNIPIEHLDYKYIEGCENARELEKILYELRSGDEGIYPELINCCEKRLESLKPDSKALRVDLPAKRPYDIDNKEWTEITQDITSWEEEIQQKEEDLKKQRQQVVHDGKLPPIRGSGQTIGTSKPGSGTSPANQQNKPSHKQSLPRDYRAWDKFDVDKELEKMDRDQGVKEDSKNITQNLAKVNKLQQEMNTSDMSDEEKSRKAEREKDKGNEAFKANDYLEAEVYYTRSISIVPSAAAYNNRALAKLRQEKWEDAVDDTNVVLKMEPGNLKALLRRAMGRKGLGQREEAIADLTVVLEQEPHNPKAKAMLKEVQDQKATEKAEETKKSKELLKNIQETTSKEGSKGKGRRMVIEEVDGTMDVEGGDTDSEEEEEQADDAQDEEKEDAEKIQEEKKVVKTSVETSVETITKSESTVEPTSAPKEAQEETTKSEDTEKSSSTEEAARENVTNGQENVAPPAPTPSPPPPLPDGVVRLKDAGNSLYQQGQYAAAVKKYTQAITELEKEEADHSQGLSTLYSNRAASKNKVGDVKGCLDDCDHALDLQPHSWKPLLRRATAYEHLEKFRQAYVDYKHVLNIDPSNIQAQQGSHRSAQMLKDLDGPNWRTKLPTIPTYSPQSAHRTVSPATPPPTNQIPEPSKPVANEIKAPETKQPMVNGVKEPSANETKASKPNREKENVEKSTSKKAESSKKAQETKKNKTEAKKEGKKEDKKEDKKKTPTKSEKKQTKSTSPRDTFLQFKEKGNTLVKKGHFGPATQCYTKCIELSPDQAVAYCNRALCHLKMTRPNEAEADCNKTLELEEKNIKAYFRRAQARKMLKRYSEAAKDLTELLKLDPKNKAAKIELDDVKELWRQELRSLQGGKDKDSGKATKDAGKSRRRVVVEEGEDSDSEEETTAEGIKGDPMEPEGPKATSPSTKRKLKAKVEEASRQAKSSPYLFMTAWSALKNSDDNELYLGLLKSIAPDELPKVVSNKMDADMINKIVHVLKEEDVVNREPALVYQYVYYITKANRFNILKTFLTAKDKNYICSTLNCLLNQPCTEYTKEDINALKKAFVF</sequence>
<feature type="compositionally biased region" description="Basic and acidic residues" evidence="6">
    <location>
        <begin position="398"/>
        <end position="408"/>
    </location>
</feature>
<dbReference type="PANTHER" id="PTHR45984:SF1">
    <property type="entry name" value="SPAG1 AXONEMAL DYNEIN ASSEMBLY FACTOR"/>
    <property type="match status" value="1"/>
</dbReference>
<feature type="region of interest" description="Disordered" evidence="6">
    <location>
        <begin position="173"/>
        <end position="222"/>
    </location>
</feature>
<evidence type="ECO:0000256" key="4">
    <source>
        <dbReference type="ARBA" id="ARBA00022803"/>
    </source>
</evidence>
<dbReference type="InterPro" id="IPR025986">
    <property type="entry name" value="RPAP3-like_C"/>
</dbReference>